<comment type="caution">
    <text evidence="4">The sequence shown here is derived from an EMBL/GenBank/DDBJ whole genome shotgun (WGS) entry which is preliminary data.</text>
</comment>
<keyword evidence="1" id="KW-0479">Metal-binding</keyword>
<dbReference type="RefSeq" id="WP_094692379.1">
    <property type="nucleotide sequence ID" value="NZ_CALENZ010000020.1"/>
</dbReference>
<dbReference type="Pfam" id="PF21302">
    <property type="entry name" value="Zn_ribbon_RlmA"/>
    <property type="match status" value="1"/>
</dbReference>
<keyword evidence="4" id="KW-0808">Transferase</keyword>
<sequence length="297" mass="33079">MKASIQKFLDSAQTFQCPICGNALHTAGSSLQCPDRHTFDIAAKGNISFLRSQHAHDGLYNQSFFENRSALLSVGLYDHIVREVAHDVSRLPDSHATTLLDVGCGDGTLTKRLQSLITQSSFDSQHQREQAVRELTIFACDISSLAISIASRGSNTIRWFMADLANLPITDSSMDIITDIFSPANYEEFRRVLRPQGSLIKVIPGKHHLMELRQEIAKSHGEQPKGYSNDDVVQGIEQHCTIEHITTASATLQLSKAQWEQFLAMTPLMFHLDKTSIDLDSLRNLTIEAEIVQATMQ</sequence>
<keyword evidence="4" id="KW-0489">Methyltransferase</keyword>
<organism evidence="4 5">
    <name type="scientific">Bifidobacterium aquikefiri</name>
    <dbReference type="NCBI Taxonomy" id="1653207"/>
    <lineage>
        <taxon>Bacteria</taxon>
        <taxon>Bacillati</taxon>
        <taxon>Actinomycetota</taxon>
        <taxon>Actinomycetes</taxon>
        <taxon>Bifidobacteriales</taxon>
        <taxon>Bifidobacteriaceae</taxon>
        <taxon>Bifidobacterium</taxon>
    </lineage>
</organism>
<dbReference type="EMBL" id="MWXA01000003">
    <property type="protein sequence ID" value="OZG67734.1"/>
    <property type="molecule type" value="Genomic_DNA"/>
</dbReference>
<gene>
    <name evidence="4" type="ORF">BAQU_0378</name>
</gene>
<dbReference type="InterPro" id="IPR029063">
    <property type="entry name" value="SAM-dependent_MTases_sf"/>
</dbReference>
<reference evidence="4 5" key="1">
    <citation type="journal article" date="2017" name="BMC Genomics">
        <title>Comparative genomic and phylogenomic analyses of the Bifidobacteriaceae family.</title>
        <authorList>
            <person name="Lugli G.A."/>
            <person name="Milani C."/>
            <person name="Turroni F."/>
            <person name="Duranti S."/>
            <person name="Mancabelli L."/>
            <person name="Mangifesta M."/>
            <person name="Ferrario C."/>
            <person name="Modesto M."/>
            <person name="Mattarelli P."/>
            <person name="Jiri K."/>
            <person name="van Sinderen D."/>
            <person name="Ventura M."/>
        </authorList>
    </citation>
    <scope>NUCLEOTIDE SEQUENCE [LARGE SCALE GENOMIC DNA]</scope>
    <source>
        <strain evidence="4 5">LMG 28769</strain>
    </source>
</reference>
<feature type="binding site" evidence="1">
    <location>
        <position position="37"/>
    </location>
    <ligand>
        <name>Zn(2+)</name>
        <dbReference type="ChEBI" id="CHEBI:29105"/>
    </ligand>
</feature>
<dbReference type="GeneID" id="98295058"/>
<dbReference type="InterPro" id="IPR048647">
    <property type="entry name" value="RlmA_N"/>
</dbReference>
<evidence type="ECO:0000313" key="5">
    <source>
        <dbReference type="Proteomes" id="UP000216451"/>
    </source>
</evidence>
<keyword evidence="1" id="KW-0862">Zinc</keyword>
<dbReference type="Proteomes" id="UP000216451">
    <property type="component" value="Unassembled WGS sequence"/>
</dbReference>
<evidence type="ECO:0000313" key="4">
    <source>
        <dbReference type="EMBL" id="OZG67734.1"/>
    </source>
</evidence>
<evidence type="ECO:0000256" key="2">
    <source>
        <dbReference type="PIRSR" id="PIRSR018249-2"/>
    </source>
</evidence>
<dbReference type="AlphaFoldDB" id="A0A261G8K3"/>
<dbReference type="Gene3D" id="3.40.50.150">
    <property type="entry name" value="Vaccinia Virus protein VP39"/>
    <property type="match status" value="1"/>
</dbReference>
<feature type="binding site" evidence="1">
    <location>
        <position position="20"/>
    </location>
    <ligand>
        <name>Zn(2+)</name>
        <dbReference type="ChEBI" id="CHEBI:29105"/>
    </ligand>
</feature>
<dbReference type="GO" id="GO:0046872">
    <property type="term" value="F:metal ion binding"/>
    <property type="evidence" value="ECO:0007669"/>
    <property type="project" value="UniProtKB-KW"/>
</dbReference>
<feature type="binding site" evidence="1">
    <location>
        <position position="17"/>
    </location>
    <ligand>
        <name>Zn(2+)</name>
        <dbReference type="ChEBI" id="CHEBI:29105"/>
    </ligand>
</feature>
<evidence type="ECO:0000259" key="3">
    <source>
        <dbReference type="Pfam" id="PF21302"/>
    </source>
</evidence>
<dbReference type="OrthoDB" id="108476at2"/>
<dbReference type="InterPro" id="IPR016718">
    <property type="entry name" value="rRNA_m1G-MeTrfase_A_prd"/>
</dbReference>
<dbReference type="CDD" id="cd02440">
    <property type="entry name" value="AdoMet_MTases"/>
    <property type="match status" value="1"/>
</dbReference>
<protein>
    <submittedName>
        <fullName evidence="4">rRNA (Guanine-N1)-methyltransferase</fullName>
    </submittedName>
</protein>
<feature type="binding site" evidence="2">
    <location>
        <position position="208"/>
    </location>
    <ligand>
        <name>S-adenosyl-L-methionine</name>
        <dbReference type="ChEBI" id="CHEBI:59789"/>
    </ligand>
</feature>
<keyword evidence="5" id="KW-1185">Reference proteome</keyword>
<keyword evidence="2" id="KW-0949">S-adenosyl-L-methionine</keyword>
<name>A0A261G8K3_9BIFI</name>
<accession>A0A261G8K3</accession>
<proteinExistence type="predicted"/>
<dbReference type="Pfam" id="PF01209">
    <property type="entry name" value="Ubie_methyltran"/>
    <property type="match status" value="1"/>
</dbReference>
<dbReference type="GO" id="GO:0032259">
    <property type="term" value="P:methylation"/>
    <property type="evidence" value="ECO:0007669"/>
    <property type="project" value="UniProtKB-KW"/>
</dbReference>
<evidence type="ECO:0000256" key="1">
    <source>
        <dbReference type="PIRSR" id="PIRSR018249-1"/>
    </source>
</evidence>
<dbReference type="SUPFAM" id="SSF53335">
    <property type="entry name" value="S-adenosyl-L-methionine-dependent methyltransferases"/>
    <property type="match status" value="1"/>
</dbReference>
<feature type="domain" description="23S rRNA (guanine(745)-N(1))-methyltransferase N-terminal" evidence="3">
    <location>
        <begin position="15"/>
        <end position="54"/>
    </location>
</feature>
<feature type="binding site" evidence="1">
    <location>
        <position position="33"/>
    </location>
    <ligand>
        <name>Zn(2+)</name>
        <dbReference type="ChEBI" id="CHEBI:29105"/>
    </ligand>
</feature>
<feature type="binding site" evidence="2">
    <location>
        <position position="77"/>
    </location>
    <ligand>
        <name>S-adenosyl-L-methionine</name>
        <dbReference type="ChEBI" id="CHEBI:59789"/>
    </ligand>
</feature>
<dbReference type="GO" id="GO:0008168">
    <property type="term" value="F:methyltransferase activity"/>
    <property type="evidence" value="ECO:0007669"/>
    <property type="project" value="UniProtKB-KW"/>
</dbReference>
<dbReference type="PIRSF" id="PIRSF018249">
    <property type="entry name" value="MyrA_prd"/>
    <property type="match status" value="1"/>
</dbReference>